<sequence>MEVSFAEDHILFLRYDFPGATVHPTGTLTARQIRDANWILSPPEIRTTLGETLFVPHAQQAQLEQFCLRNGIAGKQRLDIWSDLLEPFLDTEFGPEHVQATDKRLRQAGLSGEEVAGIRRRVTPLMHAYNFDSMLWEWVDLSLYDLLSAATGPLVDPGIQAALGDPSAFYNWAMEIAERRR</sequence>
<gene>
    <name evidence="1" type="ORF">ORV05_29075</name>
</gene>
<reference evidence="1" key="1">
    <citation type="submission" date="2022-11" db="EMBL/GenBank/DDBJ databases">
        <authorList>
            <person name="Mo P."/>
        </authorList>
    </citation>
    <scope>NUCLEOTIDE SEQUENCE</scope>
    <source>
        <strain evidence="1">HUAS 11-8</strain>
    </source>
</reference>
<dbReference type="EMBL" id="CP113836">
    <property type="protein sequence ID" value="WAL64945.1"/>
    <property type="molecule type" value="Genomic_DNA"/>
</dbReference>
<organism evidence="1 2">
    <name type="scientific">Amycolatopsis cynarae</name>
    <dbReference type="NCBI Taxonomy" id="2995223"/>
    <lineage>
        <taxon>Bacteria</taxon>
        <taxon>Bacillati</taxon>
        <taxon>Actinomycetota</taxon>
        <taxon>Actinomycetes</taxon>
        <taxon>Pseudonocardiales</taxon>
        <taxon>Pseudonocardiaceae</taxon>
        <taxon>Amycolatopsis</taxon>
    </lineage>
</organism>
<protein>
    <submittedName>
        <fullName evidence="1">Uncharacterized protein</fullName>
    </submittedName>
</protein>
<evidence type="ECO:0000313" key="2">
    <source>
        <dbReference type="Proteomes" id="UP001163203"/>
    </source>
</evidence>
<accession>A0ABY7AY45</accession>
<dbReference type="Proteomes" id="UP001163203">
    <property type="component" value="Chromosome"/>
</dbReference>
<dbReference type="RefSeq" id="WP_268755162.1">
    <property type="nucleotide sequence ID" value="NZ_CP113836.1"/>
</dbReference>
<evidence type="ECO:0000313" key="1">
    <source>
        <dbReference type="EMBL" id="WAL64945.1"/>
    </source>
</evidence>
<name>A0ABY7AY45_9PSEU</name>
<proteinExistence type="predicted"/>
<keyword evidence="2" id="KW-1185">Reference proteome</keyword>